<dbReference type="SUPFAM" id="SSF56672">
    <property type="entry name" value="DNA/RNA polymerases"/>
    <property type="match status" value="1"/>
</dbReference>
<name>R7SGR0_FOMME</name>
<dbReference type="OMA" id="CAINYEL"/>
<evidence type="ECO:0000313" key="2">
    <source>
        <dbReference type="Proteomes" id="UP000053630"/>
    </source>
</evidence>
<evidence type="ECO:0000313" key="1">
    <source>
        <dbReference type="EMBL" id="EJC97605.1"/>
    </source>
</evidence>
<organism evidence="1 2">
    <name type="scientific">Fomitiporia mediterranea (strain MF3/22)</name>
    <name type="common">Grapevine white-rot fungus</name>
    <dbReference type="NCBI Taxonomy" id="694068"/>
    <lineage>
        <taxon>Eukaryota</taxon>
        <taxon>Fungi</taxon>
        <taxon>Dikarya</taxon>
        <taxon>Basidiomycota</taxon>
        <taxon>Agaricomycotina</taxon>
        <taxon>Agaricomycetes</taxon>
        <taxon>Hymenochaetales</taxon>
        <taxon>Hymenochaetaceae</taxon>
        <taxon>Fomitiporia</taxon>
    </lineage>
</organism>
<dbReference type="GeneID" id="18681009"/>
<dbReference type="KEGG" id="fme:FOMMEDRAFT_98445"/>
<reference evidence="2" key="1">
    <citation type="journal article" date="2012" name="Science">
        <title>The Paleozoic origin of enzymatic lignin decomposition reconstructed from 31 fungal genomes.</title>
        <authorList>
            <person name="Floudas D."/>
            <person name="Binder M."/>
            <person name="Riley R."/>
            <person name="Barry K."/>
            <person name="Blanchette R.A."/>
            <person name="Henrissat B."/>
            <person name="Martinez A.T."/>
            <person name="Otillar R."/>
            <person name="Spatafora J.W."/>
            <person name="Yadav J.S."/>
            <person name="Aerts A."/>
            <person name="Benoit I."/>
            <person name="Boyd A."/>
            <person name="Carlson A."/>
            <person name="Copeland A."/>
            <person name="Coutinho P.M."/>
            <person name="de Vries R.P."/>
            <person name="Ferreira P."/>
            <person name="Findley K."/>
            <person name="Foster B."/>
            <person name="Gaskell J."/>
            <person name="Glotzer D."/>
            <person name="Gorecki P."/>
            <person name="Heitman J."/>
            <person name="Hesse C."/>
            <person name="Hori C."/>
            <person name="Igarashi K."/>
            <person name="Jurgens J.A."/>
            <person name="Kallen N."/>
            <person name="Kersten P."/>
            <person name="Kohler A."/>
            <person name="Kuees U."/>
            <person name="Kumar T.K.A."/>
            <person name="Kuo A."/>
            <person name="LaButti K."/>
            <person name="Larrondo L.F."/>
            <person name="Lindquist E."/>
            <person name="Ling A."/>
            <person name="Lombard V."/>
            <person name="Lucas S."/>
            <person name="Lundell T."/>
            <person name="Martin R."/>
            <person name="McLaughlin D.J."/>
            <person name="Morgenstern I."/>
            <person name="Morin E."/>
            <person name="Murat C."/>
            <person name="Nagy L.G."/>
            <person name="Nolan M."/>
            <person name="Ohm R.A."/>
            <person name="Patyshakuliyeva A."/>
            <person name="Rokas A."/>
            <person name="Ruiz-Duenas F.J."/>
            <person name="Sabat G."/>
            <person name="Salamov A."/>
            <person name="Samejima M."/>
            <person name="Schmutz J."/>
            <person name="Slot J.C."/>
            <person name="St John F."/>
            <person name="Stenlid J."/>
            <person name="Sun H."/>
            <person name="Sun S."/>
            <person name="Syed K."/>
            <person name="Tsang A."/>
            <person name="Wiebenga A."/>
            <person name="Young D."/>
            <person name="Pisabarro A."/>
            <person name="Eastwood D.C."/>
            <person name="Martin F."/>
            <person name="Cullen D."/>
            <person name="Grigoriev I.V."/>
            <person name="Hibbett D.S."/>
        </authorList>
    </citation>
    <scope>NUCLEOTIDE SEQUENCE [LARGE SCALE GENOMIC DNA]</scope>
    <source>
        <strain evidence="2">MF3/22</strain>
    </source>
</reference>
<dbReference type="InterPro" id="IPR043502">
    <property type="entry name" value="DNA/RNA_pol_sf"/>
</dbReference>
<proteinExistence type="predicted"/>
<protein>
    <recommendedName>
        <fullName evidence="3">Reverse transcriptase RNase H-like domain-containing protein</fullName>
    </recommendedName>
</protein>
<sequence length="163" mass="19204">NFTQLTRLLIHLTKHNVLFEFCSEHIVVIDKLKDTVINSPALCAINYELDIEVIVTVDSSIISVGFYLRQEHLNSYYKEIYVKPPPGNLIDRLQNGQILQLQKVLYRLKQAVKDKHWWQIQLRKLVVEMDTVYVKSMINNSDLQSNATINRWIARILLFNFEF</sequence>
<feature type="non-terminal residue" evidence="1">
    <location>
        <position position="1"/>
    </location>
</feature>
<evidence type="ECO:0008006" key="3">
    <source>
        <dbReference type="Google" id="ProtNLM"/>
    </source>
</evidence>
<dbReference type="EMBL" id="JH717987">
    <property type="protein sequence ID" value="EJC97605.1"/>
    <property type="molecule type" value="Genomic_DNA"/>
</dbReference>
<keyword evidence="2" id="KW-1185">Reference proteome</keyword>
<dbReference type="OrthoDB" id="3037028at2759"/>
<dbReference type="AlphaFoldDB" id="R7SGR0"/>
<dbReference type="Proteomes" id="UP000053630">
    <property type="component" value="Unassembled WGS sequence"/>
</dbReference>
<accession>R7SGR0</accession>
<dbReference type="RefSeq" id="XP_007272132.1">
    <property type="nucleotide sequence ID" value="XM_007272070.1"/>
</dbReference>
<gene>
    <name evidence="1" type="ORF">FOMMEDRAFT_98445</name>
</gene>